<dbReference type="AlphaFoldDB" id="A0A1N7M4Q9"/>
<name>A0A1N7M4Q9_9RHOB</name>
<gene>
    <name evidence="3" type="ORF">SAMN05421795_105178</name>
</gene>
<evidence type="ECO:0000313" key="4">
    <source>
        <dbReference type="Proteomes" id="UP000186098"/>
    </source>
</evidence>
<dbReference type="OrthoDB" id="9809788at2"/>
<organism evidence="3 4">
    <name type="scientific">Phaeovulum vinaykumarii</name>
    <dbReference type="NCBI Taxonomy" id="407234"/>
    <lineage>
        <taxon>Bacteria</taxon>
        <taxon>Pseudomonadati</taxon>
        <taxon>Pseudomonadota</taxon>
        <taxon>Alphaproteobacteria</taxon>
        <taxon>Rhodobacterales</taxon>
        <taxon>Paracoccaceae</taxon>
        <taxon>Phaeovulum</taxon>
    </lineage>
</organism>
<evidence type="ECO:0000313" key="3">
    <source>
        <dbReference type="EMBL" id="SIS80959.1"/>
    </source>
</evidence>
<feature type="domain" description="Extensin-like C-terminal" evidence="2">
    <location>
        <begin position="114"/>
        <end position="266"/>
    </location>
</feature>
<sequence>MGPRDQTGGRRRLWQPWLLGLCGALLLADGAAARAPSQSPFPVARPLLLPDPVPLVAGQDRPARAGLRDPGSGVGDAPPSSPHPPARPPRAARSAGVLCGTAGIEGVRVPAIPGKIRGCGLVDGVKVSAVSGIRLAPAAIMDCRTARALKTWVDRGIVPAVGRRGGGLAGLEIAAHYACRTRNNQPGAKVSEHGRGRAIDVSGLRLANGQVITVLRGWRSEPRILKAVHRAACGPFGTVLGPKSDRFHQDHIHVDTARSRSGPYCR</sequence>
<reference evidence="4" key="1">
    <citation type="submission" date="2017-01" db="EMBL/GenBank/DDBJ databases">
        <authorList>
            <person name="Varghese N."/>
            <person name="Submissions S."/>
        </authorList>
    </citation>
    <scope>NUCLEOTIDE SEQUENCE [LARGE SCALE GENOMIC DNA]</scope>
    <source>
        <strain evidence="4">DSM 18714</strain>
    </source>
</reference>
<feature type="region of interest" description="Disordered" evidence="1">
    <location>
        <begin position="54"/>
        <end position="94"/>
    </location>
</feature>
<accession>A0A1N7M4Q9</accession>
<dbReference type="Pfam" id="PF06904">
    <property type="entry name" value="Extensin-like_C"/>
    <property type="match status" value="1"/>
</dbReference>
<dbReference type="EMBL" id="FTOM01000005">
    <property type="protein sequence ID" value="SIS80959.1"/>
    <property type="molecule type" value="Genomic_DNA"/>
</dbReference>
<dbReference type="InterPro" id="IPR009683">
    <property type="entry name" value="Extensin-like_C"/>
</dbReference>
<evidence type="ECO:0000259" key="2">
    <source>
        <dbReference type="Pfam" id="PF06904"/>
    </source>
</evidence>
<evidence type="ECO:0000256" key="1">
    <source>
        <dbReference type="SAM" id="MobiDB-lite"/>
    </source>
</evidence>
<protein>
    <submittedName>
        <fullName evidence="3">Uncharacterized conserved protein</fullName>
    </submittedName>
</protein>
<dbReference type="Proteomes" id="UP000186098">
    <property type="component" value="Unassembled WGS sequence"/>
</dbReference>
<dbReference type="RefSeq" id="WP_083947742.1">
    <property type="nucleotide sequence ID" value="NZ_FTOM01000005.1"/>
</dbReference>
<dbReference type="STRING" id="407234.SAMN05421795_105178"/>
<keyword evidence="4" id="KW-1185">Reference proteome</keyword>
<proteinExistence type="predicted"/>
<feature type="compositionally biased region" description="Pro residues" evidence="1">
    <location>
        <begin position="79"/>
        <end position="88"/>
    </location>
</feature>